<dbReference type="HAMAP" id="MF_00165">
    <property type="entry name" value="Thymidylate_kinase"/>
    <property type="match status" value="1"/>
</dbReference>
<dbReference type="CDD" id="cd01672">
    <property type="entry name" value="TMPK"/>
    <property type="match status" value="1"/>
</dbReference>
<keyword evidence="11" id="KW-1185">Reference proteome</keyword>
<name>A0A6N6VVK3_9BACT</name>
<gene>
    <name evidence="8 10" type="primary">tmk</name>
    <name evidence="10" type="ORF">GCL60_00885</name>
</gene>
<organism evidence="10 11">
    <name type="scientific">Silvanigrella paludirubra</name>
    <dbReference type="NCBI Taxonomy" id="2499159"/>
    <lineage>
        <taxon>Bacteria</taxon>
        <taxon>Pseudomonadati</taxon>
        <taxon>Bdellovibrionota</taxon>
        <taxon>Oligoflexia</taxon>
        <taxon>Silvanigrellales</taxon>
        <taxon>Silvanigrellaceae</taxon>
        <taxon>Silvanigrella</taxon>
    </lineage>
</organism>
<dbReference type="RefSeq" id="WP_153418018.1">
    <property type="nucleotide sequence ID" value="NZ_WFLM01000001.1"/>
</dbReference>
<comment type="similarity">
    <text evidence="1 8">Belongs to the thymidylate kinase family.</text>
</comment>
<reference evidence="10 11" key="1">
    <citation type="submission" date="2019-10" db="EMBL/GenBank/DDBJ databases">
        <title>New species of Slilvanegrellaceae.</title>
        <authorList>
            <person name="Pitt A."/>
            <person name="Hahn M.W."/>
        </authorList>
    </citation>
    <scope>NUCLEOTIDE SEQUENCE [LARGE SCALE GENOMIC DNA]</scope>
    <source>
        <strain evidence="10 11">SP-Ram-0.45-NSY-1</strain>
    </source>
</reference>
<keyword evidence="2 8" id="KW-0808">Transferase</keyword>
<evidence type="ECO:0000256" key="2">
    <source>
        <dbReference type="ARBA" id="ARBA00022679"/>
    </source>
</evidence>
<dbReference type="AlphaFoldDB" id="A0A6N6VVK3"/>
<keyword evidence="3 8" id="KW-0545">Nucleotide biosynthesis</keyword>
<dbReference type="InterPro" id="IPR039430">
    <property type="entry name" value="Thymidylate_kin-like_dom"/>
</dbReference>
<feature type="binding site" evidence="8">
    <location>
        <begin position="8"/>
        <end position="15"/>
    </location>
    <ligand>
        <name>ATP</name>
        <dbReference type="ChEBI" id="CHEBI:30616"/>
    </ligand>
</feature>
<comment type="caution">
    <text evidence="10">The sequence shown here is derived from an EMBL/GenBank/DDBJ whole genome shotgun (WGS) entry which is preliminary data.</text>
</comment>
<evidence type="ECO:0000256" key="3">
    <source>
        <dbReference type="ARBA" id="ARBA00022727"/>
    </source>
</evidence>
<dbReference type="Pfam" id="PF02223">
    <property type="entry name" value="Thymidylate_kin"/>
    <property type="match status" value="1"/>
</dbReference>
<evidence type="ECO:0000256" key="6">
    <source>
        <dbReference type="ARBA" id="ARBA00022840"/>
    </source>
</evidence>
<evidence type="ECO:0000313" key="10">
    <source>
        <dbReference type="EMBL" id="KAB8040503.1"/>
    </source>
</evidence>
<dbReference type="NCBIfam" id="TIGR00041">
    <property type="entry name" value="DTMP_kinase"/>
    <property type="match status" value="1"/>
</dbReference>
<evidence type="ECO:0000259" key="9">
    <source>
        <dbReference type="Pfam" id="PF02223"/>
    </source>
</evidence>
<dbReference type="EC" id="2.7.4.9" evidence="8"/>
<dbReference type="GO" id="GO:0004798">
    <property type="term" value="F:dTMP kinase activity"/>
    <property type="evidence" value="ECO:0007669"/>
    <property type="project" value="UniProtKB-UniRule"/>
</dbReference>
<dbReference type="Gene3D" id="3.40.50.300">
    <property type="entry name" value="P-loop containing nucleotide triphosphate hydrolases"/>
    <property type="match status" value="1"/>
</dbReference>
<evidence type="ECO:0000256" key="8">
    <source>
        <dbReference type="HAMAP-Rule" id="MF_00165"/>
    </source>
</evidence>
<proteinExistence type="inferred from homology"/>
<evidence type="ECO:0000313" key="11">
    <source>
        <dbReference type="Proteomes" id="UP000437748"/>
    </source>
</evidence>
<keyword evidence="6 8" id="KW-0067">ATP-binding</keyword>
<dbReference type="PANTHER" id="PTHR10344">
    <property type="entry name" value="THYMIDYLATE KINASE"/>
    <property type="match status" value="1"/>
</dbReference>
<dbReference type="InterPro" id="IPR018095">
    <property type="entry name" value="Thymidylate_kin_CS"/>
</dbReference>
<dbReference type="GO" id="GO:0006227">
    <property type="term" value="P:dUDP biosynthetic process"/>
    <property type="evidence" value="ECO:0007669"/>
    <property type="project" value="TreeGrafter"/>
</dbReference>
<comment type="function">
    <text evidence="8">Phosphorylation of dTMP to form dTDP in both de novo and salvage pathways of dTTP synthesis.</text>
</comment>
<evidence type="ECO:0000256" key="5">
    <source>
        <dbReference type="ARBA" id="ARBA00022777"/>
    </source>
</evidence>
<dbReference type="PANTHER" id="PTHR10344:SF4">
    <property type="entry name" value="UMP-CMP KINASE 2, MITOCHONDRIAL"/>
    <property type="match status" value="1"/>
</dbReference>
<keyword evidence="5 8" id="KW-0418">Kinase</keyword>
<accession>A0A6N6VVK3</accession>
<dbReference type="EMBL" id="WFLM01000001">
    <property type="protein sequence ID" value="KAB8040503.1"/>
    <property type="molecule type" value="Genomic_DNA"/>
</dbReference>
<dbReference type="GO" id="GO:0005524">
    <property type="term" value="F:ATP binding"/>
    <property type="evidence" value="ECO:0007669"/>
    <property type="project" value="UniProtKB-UniRule"/>
</dbReference>
<evidence type="ECO:0000256" key="4">
    <source>
        <dbReference type="ARBA" id="ARBA00022741"/>
    </source>
</evidence>
<evidence type="ECO:0000256" key="7">
    <source>
        <dbReference type="ARBA" id="ARBA00048743"/>
    </source>
</evidence>
<evidence type="ECO:0000256" key="1">
    <source>
        <dbReference type="ARBA" id="ARBA00009776"/>
    </source>
</evidence>
<dbReference type="GO" id="GO:0006235">
    <property type="term" value="P:dTTP biosynthetic process"/>
    <property type="evidence" value="ECO:0007669"/>
    <property type="project" value="UniProtKB-UniRule"/>
</dbReference>
<dbReference type="PROSITE" id="PS01331">
    <property type="entry name" value="THYMIDYLATE_KINASE"/>
    <property type="match status" value="1"/>
</dbReference>
<dbReference type="Proteomes" id="UP000437748">
    <property type="component" value="Unassembled WGS sequence"/>
</dbReference>
<sequence>MAFIVFEGGEGVGKSTQIELLFTAIKQLGIPCTSTREPGGTPFAESIRSLFKQVNTHNDAPLPLTELLLVSAARAQHIQKIIQPELKKGHFVLCDRFLDSTYVYQCILGNINKDVVDSISKQIIDNLIPDLTFVFIADPNTAVKRIHSEKQRQQDRMDSQQKNIHFLIKDGYLKILNTPFTYPNGKVPKRILINANLSIEEIFKEIKQSILTHLGITL</sequence>
<dbReference type="InterPro" id="IPR018094">
    <property type="entry name" value="Thymidylate_kinase"/>
</dbReference>
<dbReference type="GO" id="GO:0005829">
    <property type="term" value="C:cytosol"/>
    <property type="evidence" value="ECO:0007669"/>
    <property type="project" value="TreeGrafter"/>
</dbReference>
<keyword evidence="4 8" id="KW-0547">Nucleotide-binding</keyword>
<feature type="domain" description="Thymidylate kinase-like" evidence="9">
    <location>
        <begin position="6"/>
        <end position="206"/>
    </location>
</feature>
<dbReference type="GO" id="GO:0006233">
    <property type="term" value="P:dTDP biosynthetic process"/>
    <property type="evidence" value="ECO:0007669"/>
    <property type="project" value="InterPro"/>
</dbReference>
<protein>
    <recommendedName>
        <fullName evidence="8">Thymidylate kinase</fullName>
        <ecNumber evidence="8">2.7.4.9</ecNumber>
    </recommendedName>
    <alternativeName>
        <fullName evidence="8">dTMP kinase</fullName>
    </alternativeName>
</protein>
<dbReference type="InterPro" id="IPR027417">
    <property type="entry name" value="P-loop_NTPase"/>
</dbReference>
<dbReference type="SUPFAM" id="SSF52540">
    <property type="entry name" value="P-loop containing nucleoside triphosphate hydrolases"/>
    <property type="match status" value="1"/>
</dbReference>
<dbReference type="OrthoDB" id="5291738at2"/>
<comment type="catalytic activity">
    <reaction evidence="7 8">
        <text>dTMP + ATP = dTDP + ADP</text>
        <dbReference type="Rhea" id="RHEA:13517"/>
        <dbReference type="ChEBI" id="CHEBI:30616"/>
        <dbReference type="ChEBI" id="CHEBI:58369"/>
        <dbReference type="ChEBI" id="CHEBI:63528"/>
        <dbReference type="ChEBI" id="CHEBI:456216"/>
        <dbReference type="EC" id="2.7.4.9"/>
    </reaction>
</comment>